<protein>
    <submittedName>
        <fullName evidence="2">MSHA biogenesis protein MshJ</fullName>
    </submittedName>
</protein>
<dbReference type="RefSeq" id="WP_126126887.1">
    <property type="nucleotide sequence ID" value="NZ_CP034464.1"/>
</dbReference>
<dbReference type="KEGG" id="upv:EJN92_05495"/>
<sequence>MKQQWAQIAAKIDALSLRERGIMLAVLAVAIIFIVNTFIIDPQFRKQKMLADQMKTQRAQIAAIQAEIAQRIVMKNQDPDLEIKRILQDKQTQLAQMSSNLLELHKNLVQPEKMAALLENLLKRNRSLQLLSLNSMPAVNVVDALDEVATTAAQIDKSNLTPQTARPKDAQVQDLNDTGIVYKHEMELVVQGGYLELLSYLRELEALPESVYWSKGQLSVIEYPQARLQLKIFTLSLEKKWLNL</sequence>
<organism evidence="2 3">
    <name type="scientific">Undibacterium parvum</name>
    <dbReference type="NCBI Taxonomy" id="401471"/>
    <lineage>
        <taxon>Bacteria</taxon>
        <taxon>Pseudomonadati</taxon>
        <taxon>Pseudomonadota</taxon>
        <taxon>Betaproteobacteria</taxon>
        <taxon>Burkholderiales</taxon>
        <taxon>Oxalobacteraceae</taxon>
        <taxon>Undibacterium</taxon>
    </lineage>
</organism>
<evidence type="ECO:0000313" key="2">
    <source>
        <dbReference type="EMBL" id="AZP11499.1"/>
    </source>
</evidence>
<proteinExistence type="predicted"/>
<dbReference type="EMBL" id="CP034464">
    <property type="protein sequence ID" value="AZP11499.1"/>
    <property type="molecule type" value="Genomic_DNA"/>
</dbReference>
<keyword evidence="1" id="KW-0472">Membrane</keyword>
<evidence type="ECO:0000313" key="3">
    <source>
        <dbReference type="Proteomes" id="UP000275663"/>
    </source>
</evidence>
<evidence type="ECO:0000256" key="1">
    <source>
        <dbReference type="SAM" id="Phobius"/>
    </source>
</evidence>
<name>A0A3S9HHC3_9BURK</name>
<feature type="transmembrane region" description="Helical" evidence="1">
    <location>
        <begin position="21"/>
        <end position="40"/>
    </location>
</feature>
<dbReference type="AlphaFoldDB" id="A0A3S9HHC3"/>
<keyword evidence="1" id="KW-1133">Transmembrane helix</keyword>
<dbReference type="OrthoDB" id="9151209at2"/>
<accession>A0A3S9HHC3</accession>
<keyword evidence="3" id="KW-1185">Reference proteome</keyword>
<keyword evidence="1" id="KW-0812">Transmembrane</keyword>
<reference evidence="2 3" key="1">
    <citation type="journal article" date="2011" name="Int. J. Syst. Evol. Microbiol.">
        <title>Description of Undibacterium oligocarboniphilum sp. nov., isolated from purified water, and Undibacterium pigrum strain CCUG 49012 as the type strain of Undibacterium parvum sp. nov., and emended descriptions of the genus Undibacterium and the species Undibacterium pigrum.</title>
        <authorList>
            <person name="Eder W."/>
            <person name="Wanner G."/>
            <person name="Ludwig W."/>
            <person name="Busse H.J."/>
            <person name="Ziemke-Kageler F."/>
            <person name="Lang E."/>
        </authorList>
    </citation>
    <scope>NUCLEOTIDE SEQUENCE [LARGE SCALE GENOMIC DNA]</scope>
    <source>
        <strain evidence="2 3">DSM 23061</strain>
    </source>
</reference>
<dbReference type="Proteomes" id="UP000275663">
    <property type="component" value="Chromosome"/>
</dbReference>
<gene>
    <name evidence="2" type="ORF">EJN92_05495</name>
</gene>